<evidence type="ECO:0000313" key="1">
    <source>
        <dbReference type="EMBL" id="KKL93886.1"/>
    </source>
</evidence>
<accession>A0A0F9GTC4</accession>
<dbReference type="AlphaFoldDB" id="A0A0F9GTC4"/>
<dbReference type="EMBL" id="LAZR01019074">
    <property type="protein sequence ID" value="KKL93886.1"/>
    <property type="molecule type" value="Genomic_DNA"/>
</dbReference>
<reference evidence="1" key="1">
    <citation type="journal article" date="2015" name="Nature">
        <title>Complex archaea that bridge the gap between prokaryotes and eukaryotes.</title>
        <authorList>
            <person name="Spang A."/>
            <person name="Saw J.H."/>
            <person name="Jorgensen S.L."/>
            <person name="Zaremba-Niedzwiedzka K."/>
            <person name="Martijn J."/>
            <person name="Lind A.E."/>
            <person name="van Eijk R."/>
            <person name="Schleper C."/>
            <person name="Guy L."/>
            <person name="Ettema T.J."/>
        </authorList>
    </citation>
    <scope>NUCLEOTIDE SEQUENCE</scope>
</reference>
<name>A0A0F9GTC4_9ZZZZ</name>
<comment type="caution">
    <text evidence="1">The sequence shown here is derived from an EMBL/GenBank/DDBJ whole genome shotgun (WGS) entry which is preliminary data.</text>
</comment>
<protein>
    <submittedName>
        <fullName evidence="1">Uncharacterized protein</fullName>
    </submittedName>
</protein>
<proteinExistence type="predicted"/>
<organism evidence="1">
    <name type="scientific">marine sediment metagenome</name>
    <dbReference type="NCBI Taxonomy" id="412755"/>
    <lineage>
        <taxon>unclassified sequences</taxon>
        <taxon>metagenomes</taxon>
        <taxon>ecological metagenomes</taxon>
    </lineage>
</organism>
<sequence>MVIKISYETEFDDKDAIGNIAKREFQGNEFKAGYKQGKFMFYGQTKKKDLKEHFKKAKEVFE</sequence>
<gene>
    <name evidence="1" type="ORF">LCGC14_1870270</name>
</gene>